<dbReference type="AlphaFoldDB" id="M2MXV0"/>
<dbReference type="RefSeq" id="XP_007676492.1">
    <property type="nucleotide sequence ID" value="XM_007678302.1"/>
</dbReference>
<proteinExistence type="predicted"/>
<dbReference type="PANTHER" id="PTHR36681:SF3">
    <property type="entry name" value="NUCLEAR GTPASE, GERMINAL CENTER-ASSOCIATED, TANDEM DUPLICATE 3"/>
    <property type="match status" value="1"/>
</dbReference>
<sequence>MAVFAKCSKPFKSHPGSHRWPLVHKAVVSQLADFLKSGLVLADLPRVADLNQTVVDSTRDYLRGCGTVLVFAARERILTNETLDANLKLCIRLHKTRNVQLVVTKIDDNNPFSESDRYGLPAEDQKRLEHAESEVGKLQAKEQSLNVLRKEALARKDWQRYAKISEEVEQLPNLVAAAKAQVAQVTIDSRNREVQQRLKQTLRDLSRDNTLPDLVVHFIGNKAYQKHLEGYDPRGPPPLYLAGTGLPALRQTLFGLPAQGK</sequence>
<dbReference type="OrthoDB" id="3598281at2759"/>
<accession>M2MXV0</accession>
<dbReference type="Proteomes" id="UP000011761">
    <property type="component" value="Unassembled WGS sequence"/>
</dbReference>
<protein>
    <submittedName>
        <fullName evidence="1">Uncharacterized protein</fullName>
    </submittedName>
</protein>
<name>M2MXV0_BAUPA</name>
<keyword evidence="2" id="KW-1185">Reference proteome</keyword>
<dbReference type="EMBL" id="KB445555">
    <property type="protein sequence ID" value="EMC96398.1"/>
    <property type="molecule type" value="Genomic_DNA"/>
</dbReference>
<dbReference type="KEGG" id="bcom:BAUCODRAFT_473331"/>
<reference evidence="1 2" key="1">
    <citation type="journal article" date="2012" name="PLoS Pathog.">
        <title>Diverse lifestyles and strategies of plant pathogenesis encoded in the genomes of eighteen Dothideomycetes fungi.</title>
        <authorList>
            <person name="Ohm R.A."/>
            <person name="Feau N."/>
            <person name="Henrissat B."/>
            <person name="Schoch C.L."/>
            <person name="Horwitz B.A."/>
            <person name="Barry K.W."/>
            <person name="Condon B.J."/>
            <person name="Copeland A.C."/>
            <person name="Dhillon B."/>
            <person name="Glaser F."/>
            <person name="Hesse C.N."/>
            <person name="Kosti I."/>
            <person name="LaButti K."/>
            <person name="Lindquist E.A."/>
            <person name="Lucas S."/>
            <person name="Salamov A.A."/>
            <person name="Bradshaw R.E."/>
            <person name="Ciuffetti L."/>
            <person name="Hamelin R.C."/>
            <person name="Kema G.H.J."/>
            <person name="Lawrence C."/>
            <person name="Scott J.A."/>
            <person name="Spatafora J.W."/>
            <person name="Turgeon B.G."/>
            <person name="de Wit P.J.G.M."/>
            <person name="Zhong S."/>
            <person name="Goodwin S.B."/>
            <person name="Grigoriev I.V."/>
        </authorList>
    </citation>
    <scope>NUCLEOTIDE SEQUENCE [LARGE SCALE GENOMIC DNA]</scope>
    <source>
        <strain evidence="1 2">UAMH 10762</strain>
    </source>
</reference>
<organism evidence="1 2">
    <name type="scientific">Baudoinia panamericana (strain UAMH 10762)</name>
    <name type="common">Angels' share fungus</name>
    <name type="synonym">Baudoinia compniacensis (strain UAMH 10762)</name>
    <dbReference type="NCBI Taxonomy" id="717646"/>
    <lineage>
        <taxon>Eukaryota</taxon>
        <taxon>Fungi</taxon>
        <taxon>Dikarya</taxon>
        <taxon>Ascomycota</taxon>
        <taxon>Pezizomycotina</taxon>
        <taxon>Dothideomycetes</taxon>
        <taxon>Dothideomycetidae</taxon>
        <taxon>Mycosphaerellales</taxon>
        <taxon>Teratosphaeriaceae</taxon>
        <taxon>Baudoinia</taxon>
    </lineage>
</organism>
<dbReference type="GeneID" id="19114694"/>
<evidence type="ECO:0000313" key="1">
    <source>
        <dbReference type="EMBL" id="EMC96398.1"/>
    </source>
</evidence>
<evidence type="ECO:0000313" key="2">
    <source>
        <dbReference type="Proteomes" id="UP000011761"/>
    </source>
</evidence>
<gene>
    <name evidence="1" type="ORF">BAUCODRAFT_473331</name>
</gene>
<dbReference type="PANTHER" id="PTHR36681">
    <property type="entry name" value="NUCLEAR GTPASE, GERMINAL CENTER-ASSOCIATED, TANDEM DUPLICATE 3"/>
    <property type="match status" value="1"/>
</dbReference>
<dbReference type="HOGENOM" id="CLU_1065537_0_0_1"/>